<dbReference type="RefSeq" id="WP_063949235.1">
    <property type="nucleotide sequence ID" value="NZ_LXPS01000013.1"/>
</dbReference>
<proteinExistence type="predicted"/>
<dbReference type="AlphaFoldDB" id="A0A176XCR7"/>
<reference evidence="2 3" key="1">
    <citation type="submission" date="2016-05" db="EMBL/GenBank/DDBJ databases">
        <authorList>
            <person name="Lavstsen T."/>
            <person name="Jespersen J.S."/>
        </authorList>
    </citation>
    <scope>NUCLEOTIDE SEQUENCE [LARGE SCALE GENOMIC DNA]</scope>
    <source>
        <strain evidence="2 3">KCJ1736</strain>
    </source>
</reference>
<sequence length="171" mass="18745">MRPFPAAIATPMNFLPLALVQRATAAMLAQIVKRHPDVFGRLGEHRHKRYGFRPVDLPFNFMVEPARPAITVSRKGRLPKVDAAVEGPLFMLLTLMEGRQDADALFFSRDLGVTGDMEAMLALRNALDDSGIDLPRDLGAFAGPFAPVITGLANRLRGHVLSETRGGEAWN</sequence>
<name>A0A176XCR7_AGRTU</name>
<evidence type="ECO:0000259" key="1">
    <source>
        <dbReference type="Pfam" id="PF02036"/>
    </source>
</evidence>
<evidence type="ECO:0000313" key="2">
    <source>
        <dbReference type="EMBL" id="OAE45665.1"/>
    </source>
</evidence>
<gene>
    <name evidence="2" type="ORF">A7J57_16810</name>
</gene>
<comment type="caution">
    <text evidence="2">The sequence shown here is derived from an EMBL/GenBank/DDBJ whole genome shotgun (WGS) entry which is preliminary data.</text>
</comment>
<dbReference type="Pfam" id="PF02036">
    <property type="entry name" value="SCP2"/>
    <property type="match status" value="1"/>
</dbReference>
<dbReference type="EMBL" id="LXPS01000013">
    <property type="protein sequence ID" value="OAE45665.1"/>
    <property type="molecule type" value="Genomic_DNA"/>
</dbReference>
<dbReference type="InterPro" id="IPR036527">
    <property type="entry name" value="SCP2_sterol-bd_dom_sf"/>
</dbReference>
<accession>A0A176XCR7</accession>
<protein>
    <recommendedName>
        <fullName evidence="1">SCP2 domain-containing protein</fullName>
    </recommendedName>
</protein>
<dbReference type="InterPro" id="IPR003033">
    <property type="entry name" value="SCP2_sterol-bd_dom"/>
</dbReference>
<dbReference type="Proteomes" id="UP000077098">
    <property type="component" value="Unassembled WGS sequence"/>
</dbReference>
<dbReference type="SUPFAM" id="SSF55718">
    <property type="entry name" value="SCP-like"/>
    <property type="match status" value="1"/>
</dbReference>
<organism evidence="2 3">
    <name type="scientific">Agrobacterium tumefaciens</name>
    <dbReference type="NCBI Taxonomy" id="358"/>
    <lineage>
        <taxon>Bacteria</taxon>
        <taxon>Pseudomonadati</taxon>
        <taxon>Pseudomonadota</taxon>
        <taxon>Alphaproteobacteria</taxon>
        <taxon>Hyphomicrobiales</taxon>
        <taxon>Rhizobiaceae</taxon>
        <taxon>Rhizobium/Agrobacterium group</taxon>
        <taxon>Agrobacterium</taxon>
        <taxon>Agrobacterium tumefaciens complex</taxon>
    </lineage>
</organism>
<evidence type="ECO:0000313" key="3">
    <source>
        <dbReference type="Proteomes" id="UP000077098"/>
    </source>
</evidence>
<feature type="domain" description="SCP2" evidence="1">
    <location>
        <begin position="30"/>
        <end position="128"/>
    </location>
</feature>